<reference evidence="5 6" key="1">
    <citation type="journal article" date="2019" name="Plant Biotechnol. J.">
        <title>The red bayberry genome and genetic basis of sex determination.</title>
        <authorList>
            <person name="Jia H.M."/>
            <person name="Jia H.J."/>
            <person name="Cai Q.L."/>
            <person name="Wang Y."/>
            <person name="Zhao H.B."/>
            <person name="Yang W.F."/>
            <person name="Wang G.Y."/>
            <person name="Li Y.H."/>
            <person name="Zhan D.L."/>
            <person name="Shen Y.T."/>
            <person name="Niu Q.F."/>
            <person name="Chang L."/>
            <person name="Qiu J."/>
            <person name="Zhao L."/>
            <person name="Xie H.B."/>
            <person name="Fu W.Y."/>
            <person name="Jin J."/>
            <person name="Li X.W."/>
            <person name="Jiao Y."/>
            <person name="Zhou C.C."/>
            <person name="Tu T."/>
            <person name="Chai C.Y."/>
            <person name="Gao J.L."/>
            <person name="Fan L.J."/>
            <person name="van de Weg E."/>
            <person name="Wang J.Y."/>
            <person name="Gao Z.S."/>
        </authorList>
    </citation>
    <scope>NUCLEOTIDE SEQUENCE [LARGE SCALE GENOMIC DNA]</scope>
    <source>
        <tissue evidence="5">Leaves</tissue>
    </source>
</reference>
<dbReference type="SUPFAM" id="SSF48403">
    <property type="entry name" value="Ankyrin repeat"/>
    <property type="match status" value="1"/>
</dbReference>
<keyword evidence="4" id="KW-0472">Membrane</keyword>
<dbReference type="InterPro" id="IPR036770">
    <property type="entry name" value="Ankyrin_rpt-contain_sf"/>
</dbReference>
<dbReference type="PANTHER" id="PTHR24173:SF74">
    <property type="entry name" value="ANKYRIN REPEAT DOMAIN-CONTAINING PROTEIN 16"/>
    <property type="match status" value="1"/>
</dbReference>
<dbReference type="AlphaFoldDB" id="A0A6A1W743"/>
<keyword evidence="6" id="KW-1185">Reference proteome</keyword>
<dbReference type="PROSITE" id="PS50088">
    <property type="entry name" value="ANK_REPEAT"/>
    <property type="match status" value="1"/>
</dbReference>
<evidence type="ECO:0000256" key="3">
    <source>
        <dbReference type="PROSITE-ProRule" id="PRU00023"/>
    </source>
</evidence>
<dbReference type="OrthoDB" id="194358at2759"/>
<feature type="transmembrane region" description="Helical" evidence="4">
    <location>
        <begin position="157"/>
        <end position="173"/>
    </location>
</feature>
<proteinExistence type="predicted"/>
<evidence type="ECO:0000256" key="4">
    <source>
        <dbReference type="SAM" id="Phobius"/>
    </source>
</evidence>
<dbReference type="Pfam" id="PF12796">
    <property type="entry name" value="Ank_2"/>
    <property type="match status" value="1"/>
</dbReference>
<dbReference type="Proteomes" id="UP000516437">
    <property type="component" value="Chromosome 3"/>
</dbReference>
<name>A0A6A1W743_9ROSI</name>
<evidence type="ECO:0000256" key="1">
    <source>
        <dbReference type="ARBA" id="ARBA00022737"/>
    </source>
</evidence>
<evidence type="ECO:0000256" key="2">
    <source>
        <dbReference type="ARBA" id="ARBA00023043"/>
    </source>
</evidence>
<dbReference type="PROSITE" id="PS50297">
    <property type="entry name" value="ANK_REP_REGION"/>
    <property type="match status" value="1"/>
</dbReference>
<dbReference type="EMBL" id="RXIC02000021">
    <property type="protein sequence ID" value="KAB1221099.1"/>
    <property type="molecule type" value="Genomic_DNA"/>
</dbReference>
<dbReference type="PANTHER" id="PTHR24173">
    <property type="entry name" value="ANKYRIN REPEAT CONTAINING"/>
    <property type="match status" value="1"/>
</dbReference>
<keyword evidence="4" id="KW-1133">Transmembrane helix</keyword>
<comment type="caution">
    <text evidence="5">The sequence shown here is derived from an EMBL/GenBank/DDBJ whole genome shotgun (WGS) entry which is preliminary data.</text>
</comment>
<dbReference type="SMART" id="SM00248">
    <property type="entry name" value="ANK"/>
    <property type="match status" value="3"/>
</dbReference>
<organism evidence="5 6">
    <name type="scientific">Morella rubra</name>
    <name type="common">Chinese bayberry</name>
    <dbReference type="NCBI Taxonomy" id="262757"/>
    <lineage>
        <taxon>Eukaryota</taxon>
        <taxon>Viridiplantae</taxon>
        <taxon>Streptophyta</taxon>
        <taxon>Embryophyta</taxon>
        <taxon>Tracheophyta</taxon>
        <taxon>Spermatophyta</taxon>
        <taxon>Magnoliopsida</taxon>
        <taxon>eudicotyledons</taxon>
        <taxon>Gunneridae</taxon>
        <taxon>Pentapetalae</taxon>
        <taxon>rosids</taxon>
        <taxon>fabids</taxon>
        <taxon>Fagales</taxon>
        <taxon>Myricaceae</taxon>
        <taxon>Morella</taxon>
    </lineage>
</organism>
<gene>
    <name evidence="5" type="ORF">CJ030_MR3G018916</name>
</gene>
<dbReference type="InterPro" id="IPR002110">
    <property type="entry name" value="Ankyrin_rpt"/>
</dbReference>
<sequence length="197" mass="21792">MESKSSAKETFGDLKTVGAMLERDPALLHEATLYDRHSALHIAANNGQIQAGALPLYYSALFLWRSGTPLMLAARHGKISCVKKLLEAEANILMFDYVHRRTCLHYAAYYGHADCLQAILSAAQSSTVAVSWGFARFVNIRDGRGATPLHLASRQRGLHLLAITVMIFGIWMSTHHDGWRRSLTLPILGLGSFIFVV</sequence>
<keyword evidence="1" id="KW-0677">Repeat</keyword>
<keyword evidence="2 3" id="KW-0040">ANK repeat</keyword>
<dbReference type="Gene3D" id="1.25.40.20">
    <property type="entry name" value="Ankyrin repeat-containing domain"/>
    <property type="match status" value="1"/>
</dbReference>
<evidence type="ECO:0000313" key="5">
    <source>
        <dbReference type="EMBL" id="KAB1221099.1"/>
    </source>
</evidence>
<evidence type="ECO:0000313" key="6">
    <source>
        <dbReference type="Proteomes" id="UP000516437"/>
    </source>
</evidence>
<accession>A0A6A1W743</accession>
<keyword evidence="4" id="KW-0812">Transmembrane</keyword>
<feature type="repeat" description="ANK" evidence="3">
    <location>
        <begin position="65"/>
        <end position="97"/>
    </location>
</feature>
<protein>
    <submittedName>
        <fullName evidence="5">Putative E3 ubiquitin-protein ligase XBAT31</fullName>
    </submittedName>
</protein>